<comment type="caution">
    <text evidence="1">The sequence shown here is derived from an EMBL/GenBank/DDBJ whole genome shotgun (WGS) entry which is preliminary data.</text>
</comment>
<sequence>MKKWDGIYDGQHDDRDIPLPRRGMSVLKAHPEDNVFRIYSLRVAFALIVDPHTIHGPPRDSRSSSSVLLKMNSSLSYRHRRTYAGPTLALAYTRAPPSTHASKSSDERALNNYIELCIWDLHHIERASPLPSISKCSLGSISRHLVWNLHLAMDNILNISTGEGPMRRVEVSSRRESTWAPLETDIPGHLLSNFHLFTSSLGDGDIRTQHQLPRVQPNSFEGHPTSIYASAVVSQLKTA</sequence>
<protein>
    <submittedName>
        <fullName evidence="1">Uncharacterized protein</fullName>
    </submittedName>
</protein>
<keyword evidence="2" id="KW-1185">Reference proteome</keyword>
<dbReference type="HOGENOM" id="CLU_1161065_0_0_1"/>
<dbReference type="InParanoid" id="A8N4F2"/>
<name>A8N4F2_COPC7</name>
<proteinExistence type="predicted"/>
<dbReference type="RefSeq" id="XP_001829747.2">
    <property type="nucleotide sequence ID" value="XM_001829695.2"/>
</dbReference>
<accession>A8N4F2</accession>
<reference evidence="1 2" key="1">
    <citation type="journal article" date="2010" name="Proc. Natl. Acad. Sci. U.S.A.">
        <title>Insights into evolution of multicellular fungi from the assembled chromosomes of the mushroom Coprinopsis cinerea (Coprinus cinereus).</title>
        <authorList>
            <person name="Stajich J.E."/>
            <person name="Wilke S.K."/>
            <person name="Ahren D."/>
            <person name="Au C.H."/>
            <person name="Birren B.W."/>
            <person name="Borodovsky M."/>
            <person name="Burns C."/>
            <person name="Canback B."/>
            <person name="Casselton L.A."/>
            <person name="Cheng C.K."/>
            <person name="Deng J."/>
            <person name="Dietrich F.S."/>
            <person name="Fargo D.C."/>
            <person name="Farman M.L."/>
            <person name="Gathman A.C."/>
            <person name="Goldberg J."/>
            <person name="Guigo R."/>
            <person name="Hoegger P.J."/>
            <person name="Hooker J.B."/>
            <person name="Huggins A."/>
            <person name="James T.Y."/>
            <person name="Kamada T."/>
            <person name="Kilaru S."/>
            <person name="Kodira C."/>
            <person name="Kues U."/>
            <person name="Kupfer D."/>
            <person name="Kwan H.S."/>
            <person name="Lomsadze A."/>
            <person name="Li W."/>
            <person name="Lilly W.W."/>
            <person name="Ma L.J."/>
            <person name="Mackey A.J."/>
            <person name="Manning G."/>
            <person name="Martin F."/>
            <person name="Muraguchi H."/>
            <person name="Natvig D.O."/>
            <person name="Palmerini H."/>
            <person name="Ramesh M.A."/>
            <person name="Rehmeyer C.J."/>
            <person name="Roe B.A."/>
            <person name="Shenoy N."/>
            <person name="Stanke M."/>
            <person name="Ter-Hovhannisyan V."/>
            <person name="Tunlid A."/>
            <person name="Velagapudi R."/>
            <person name="Vision T.J."/>
            <person name="Zeng Q."/>
            <person name="Zolan M.E."/>
            <person name="Pukkila P.J."/>
        </authorList>
    </citation>
    <scope>NUCLEOTIDE SEQUENCE [LARGE SCALE GENOMIC DNA]</scope>
    <source>
        <strain evidence="2">Okayama-7 / 130 / ATCC MYA-4618 / FGSC 9003</strain>
    </source>
</reference>
<evidence type="ECO:0000313" key="1">
    <source>
        <dbReference type="EMBL" id="EAU92115.2"/>
    </source>
</evidence>
<evidence type="ECO:0000313" key="2">
    <source>
        <dbReference type="Proteomes" id="UP000001861"/>
    </source>
</evidence>
<dbReference type="AlphaFoldDB" id="A8N4F2"/>
<dbReference type="GeneID" id="6006183"/>
<dbReference type="KEGG" id="cci:CC1G_09636"/>
<organism evidence="1 2">
    <name type="scientific">Coprinopsis cinerea (strain Okayama-7 / 130 / ATCC MYA-4618 / FGSC 9003)</name>
    <name type="common">Inky cap fungus</name>
    <name type="synonym">Hormographiella aspergillata</name>
    <dbReference type="NCBI Taxonomy" id="240176"/>
    <lineage>
        <taxon>Eukaryota</taxon>
        <taxon>Fungi</taxon>
        <taxon>Dikarya</taxon>
        <taxon>Basidiomycota</taxon>
        <taxon>Agaricomycotina</taxon>
        <taxon>Agaricomycetes</taxon>
        <taxon>Agaricomycetidae</taxon>
        <taxon>Agaricales</taxon>
        <taxon>Agaricineae</taxon>
        <taxon>Psathyrellaceae</taxon>
        <taxon>Coprinopsis</taxon>
    </lineage>
</organism>
<dbReference type="Proteomes" id="UP000001861">
    <property type="component" value="Unassembled WGS sequence"/>
</dbReference>
<gene>
    <name evidence="1" type="ORF">CC1G_09636</name>
</gene>
<dbReference type="VEuPathDB" id="FungiDB:CC1G_09636"/>
<dbReference type="EMBL" id="AACS02000003">
    <property type="protein sequence ID" value="EAU92115.2"/>
    <property type="molecule type" value="Genomic_DNA"/>
</dbReference>